<name>A0AAN8VZK4_9MAGN</name>
<keyword evidence="3" id="KW-0418">Kinase</keyword>
<dbReference type="GO" id="GO:0005524">
    <property type="term" value="F:ATP binding"/>
    <property type="evidence" value="ECO:0007669"/>
    <property type="project" value="InterPro"/>
</dbReference>
<dbReference type="SMART" id="SM00220">
    <property type="entry name" value="S_TKc"/>
    <property type="match status" value="1"/>
</dbReference>
<reference evidence="3 4" key="1">
    <citation type="submission" date="2023-12" db="EMBL/GenBank/DDBJ databases">
        <title>A high-quality genome assembly for Dillenia turbinata (Dilleniales).</title>
        <authorList>
            <person name="Chanderbali A."/>
        </authorList>
    </citation>
    <scope>NUCLEOTIDE SEQUENCE [LARGE SCALE GENOMIC DNA]</scope>
    <source>
        <strain evidence="3">LSX21</strain>
        <tissue evidence="3">Leaf</tissue>
    </source>
</reference>
<keyword evidence="3" id="KW-0808">Transferase</keyword>
<dbReference type="PANTHER" id="PTHR47987:SF11">
    <property type="entry name" value="RECEPTOR-LIKE CYTOSOLIC SERINE_THREONINE-PROTEIN KINASE RBK1 ISOFORM X1"/>
    <property type="match status" value="1"/>
</dbReference>
<accession>A0AAN8VZK4</accession>
<feature type="compositionally biased region" description="Polar residues" evidence="1">
    <location>
        <begin position="139"/>
        <end position="155"/>
    </location>
</feature>
<feature type="domain" description="Protein kinase" evidence="2">
    <location>
        <begin position="320"/>
        <end position="601"/>
    </location>
</feature>
<dbReference type="InterPro" id="IPR011009">
    <property type="entry name" value="Kinase-like_dom_sf"/>
</dbReference>
<dbReference type="FunFam" id="3.30.200.20:FF:000268">
    <property type="entry name" value="probable receptor-like serine/threonine-protein kinase At5g57670"/>
    <property type="match status" value="1"/>
</dbReference>
<gene>
    <name evidence="3" type="ORF">RJ641_032484</name>
</gene>
<dbReference type="PANTHER" id="PTHR47987">
    <property type="entry name" value="OS08G0249100 PROTEIN"/>
    <property type="match status" value="1"/>
</dbReference>
<dbReference type="AlphaFoldDB" id="A0AAN8VZK4"/>
<comment type="caution">
    <text evidence="3">The sequence shown here is derived from an EMBL/GenBank/DDBJ whole genome shotgun (WGS) entry which is preliminary data.</text>
</comment>
<dbReference type="InterPro" id="IPR000719">
    <property type="entry name" value="Prot_kinase_dom"/>
</dbReference>
<keyword evidence="4" id="KW-1185">Reference proteome</keyword>
<dbReference type="GO" id="GO:0004672">
    <property type="term" value="F:protein kinase activity"/>
    <property type="evidence" value="ECO:0007669"/>
    <property type="project" value="InterPro"/>
</dbReference>
<dbReference type="FunFam" id="1.10.510.10:FF:000284">
    <property type="entry name" value="Putative receptor-like serine/threonine-protein kinase"/>
    <property type="match status" value="1"/>
</dbReference>
<dbReference type="PROSITE" id="PS50011">
    <property type="entry name" value="PROTEIN_KINASE_DOM"/>
    <property type="match status" value="1"/>
</dbReference>
<proteinExistence type="predicted"/>
<dbReference type="InterPro" id="IPR001245">
    <property type="entry name" value="Ser-Thr/Tyr_kinase_cat_dom"/>
</dbReference>
<dbReference type="EMBL" id="JBAMMX010000006">
    <property type="protein sequence ID" value="KAK6938976.1"/>
    <property type="molecule type" value="Genomic_DNA"/>
</dbReference>
<evidence type="ECO:0000256" key="1">
    <source>
        <dbReference type="SAM" id="MobiDB-lite"/>
    </source>
</evidence>
<dbReference type="Proteomes" id="UP001370490">
    <property type="component" value="Unassembled WGS sequence"/>
</dbReference>
<dbReference type="InterPro" id="IPR046958">
    <property type="entry name" value="RBK1/2/STUNTED"/>
</dbReference>
<dbReference type="Pfam" id="PF07714">
    <property type="entry name" value="PK_Tyr_Ser-Thr"/>
    <property type="match status" value="1"/>
</dbReference>
<dbReference type="SUPFAM" id="SSF56112">
    <property type="entry name" value="Protein kinase-like (PK-like)"/>
    <property type="match status" value="1"/>
</dbReference>
<dbReference type="Gene3D" id="3.30.200.20">
    <property type="entry name" value="Phosphorylase Kinase, domain 1"/>
    <property type="match status" value="1"/>
</dbReference>
<dbReference type="InterPro" id="IPR008271">
    <property type="entry name" value="Ser/Thr_kinase_AS"/>
</dbReference>
<feature type="region of interest" description="Disordered" evidence="1">
    <location>
        <begin position="182"/>
        <end position="205"/>
    </location>
</feature>
<evidence type="ECO:0000259" key="2">
    <source>
        <dbReference type="PROSITE" id="PS50011"/>
    </source>
</evidence>
<feature type="region of interest" description="Disordered" evidence="1">
    <location>
        <begin position="134"/>
        <end position="161"/>
    </location>
</feature>
<feature type="compositionally biased region" description="Basic and acidic residues" evidence="1">
    <location>
        <begin position="185"/>
        <end position="197"/>
    </location>
</feature>
<organism evidence="3 4">
    <name type="scientific">Dillenia turbinata</name>
    <dbReference type="NCBI Taxonomy" id="194707"/>
    <lineage>
        <taxon>Eukaryota</taxon>
        <taxon>Viridiplantae</taxon>
        <taxon>Streptophyta</taxon>
        <taxon>Embryophyta</taxon>
        <taxon>Tracheophyta</taxon>
        <taxon>Spermatophyta</taxon>
        <taxon>Magnoliopsida</taxon>
        <taxon>eudicotyledons</taxon>
        <taxon>Gunneridae</taxon>
        <taxon>Pentapetalae</taxon>
        <taxon>Dilleniales</taxon>
        <taxon>Dilleniaceae</taxon>
        <taxon>Dillenia</taxon>
    </lineage>
</organism>
<protein>
    <submittedName>
        <fullName evidence="3">Protein kinase domain</fullName>
    </submittedName>
</protein>
<evidence type="ECO:0000313" key="3">
    <source>
        <dbReference type="EMBL" id="KAK6938976.1"/>
    </source>
</evidence>
<dbReference type="PROSITE" id="PS00108">
    <property type="entry name" value="PROTEIN_KINASE_ST"/>
    <property type="match status" value="1"/>
</dbReference>
<evidence type="ECO:0000313" key="4">
    <source>
        <dbReference type="Proteomes" id="UP001370490"/>
    </source>
</evidence>
<dbReference type="Gene3D" id="1.10.510.10">
    <property type="entry name" value="Transferase(Phosphotransferase) domain 1"/>
    <property type="match status" value="1"/>
</dbReference>
<sequence>MDCAKQEHMKCSALSGKLARKLQRRLSNSCSGMAEIAENNHEKACSRDWFSLARYCARHCPMSKDVLFVRKGEIIIEQIPSYEPGLDKKWTKASKSAPINVLRGSNSEEDDSLSSILLLLKEQKQEIAPGWPLLKKATSADQQQPRLPDRSSTLTKKYPGSVRKRNIIKKDDQNDTLNKLMIPQRHGETPHDDKEVSSKSSGFGELPESDLGWPLLHIAASEKPEALRAARARNLSVTQWVMNLPGRPEVMTWQSGTGKTLHNTKHRYRRSTNKSGYQRYKNSLSASRKSHDELKLFFKTKSFACGWFSYEELKHSTSDFSPDNLIGKGGCGSIYKGCLPDGKQVAVKMLRSYEEARQEFFLEVEIVLPLKHKNIVPLIGVCIEDNYLISVYEFTPKGSLEDILHEGKTDNSRLSWKKRYKVAVEIAEALNYLHSKCLRPVIHRDVKSSNILLSDEFQPQLSDFGLAIWGPTDCANVTHDEVVGTFGYMAPEYILHGKVSSKIDVYSYGVVLLELLSGRRPIAYGDAKGEESLVTWAKPFLDRGDVMSLLDPKLREEYNDAQMGQVVLVASLCISRQAELRPGMNQIIKFLRGEKNVEEFIKIHHSDLKNLQNVEDILYPETRMTPLPAPELLALDEEIGLASMIGDDERANHHHA</sequence>